<dbReference type="PANTHER" id="PTHR11046">
    <property type="entry name" value="OLIGORIBONUCLEASE, MITOCHONDRIAL"/>
    <property type="match status" value="1"/>
</dbReference>
<evidence type="ECO:0000313" key="3">
    <source>
        <dbReference type="Proteomes" id="UP000507470"/>
    </source>
</evidence>
<gene>
    <name evidence="2" type="ORF">MCOR_37112</name>
</gene>
<dbReference type="AlphaFoldDB" id="A0A6J8D697"/>
<protein>
    <submittedName>
        <fullName evidence="2">Uncharacterized protein</fullName>
    </submittedName>
</protein>
<dbReference type="OrthoDB" id="6141694at2759"/>
<dbReference type="EMBL" id="CACVKT020006697">
    <property type="protein sequence ID" value="CAC5403207.1"/>
    <property type="molecule type" value="Genomic_DNA"/>
</dbReference>
<keyword evidence="1" id="KW-0540">Nuclease</keyword>
<keyword evidence="3" id="KW-1185">Reference proteome</keyword>
<dbReference type="PANTHER" id="PTHR11046:SF29">
    <property type="match status" value="1"/>
</dbReference>
<proteinExistence type="predicted"/>
<keyword evidence="1" id="KW-0378">Hydrolase</keyword>
<evidence type="ECO:0000256" key="1">
    <source>
        <dbReference type="ARBA" id="ARBA00022722"/>
    </source>
</evidence>
<evidence type="ECO:0000313" key="2">
    <source>
        <dbReference type="EMBL" id="CAC5403207.1"/>
    </source>
</evidence>
<reference evidence="2 3" key="1">
    <citation type="submission" date="2020-06" db="EMBL/GenBank/DDBJ databases">
        <authorList>
            <person name="Li R."/>
            <person name="Bekaert M."/>
        </authorList>
    </citation>
    <scope>NUCLEOTIDE SEQUENCE [LARGE SCALE GENOMIC DNA]</scope>
    <source>
        <strain evidence="3">wild</strain>
    </source>
</reference>
<accession>A0A6J8D697</accession>
<dbReference type="Proteomes" id="UP000507470">
    <property type="component" value="Unassembled WGS sequence"/>
</dbReference>
<organism evidence="2 3">
    <name type="scientific">Mytilus coruscus</name>
    <name type="common">Sea mussel</name>
    <dbReference type="NCBI Taxonomy" id="42192"/>
    <lineage>
        <taxon>Eukaryota</taxon>
        <taxon>Metazoa</taxon>
        <taxon>Spiralia</taxon>
        <taxon>Lophotrochozoa</taxon>
        <taxon>Mollusca</taxon>
        <taxon>Bivalvia</taxon>
        <taxon>Autobranchia</taxon>
        <taxon>Pteriomorphia</taxon>
        <taxon>Mytilida</taxon>
        <taxon>Mytiloidea</taxon>
        <taxon>Mytilidae</taxon>
        <taxon>Mytilinae</taxon>
        <taxon>Mytilus</taxon>
    </lineage>
</organism>
<dbReference type="InterPro" id="IPR022894">
    <property type="entry name" value="Oligoribonuclease"/>
</dbReference>
<name>A0A6J8D697_MYTCO</name>
<dbReference type="GO" id="GO:0000175">
    <property type="term" value="F:3'-5'-RNA exonuclease activity"/>
    <property type="evidence" value="ECO:0007669"/>
    <property type="project" value="InterPro"/>
</dbReference>
<sequence length="665" mass="76263">MELSGLEVAVEKVSPVIQTVCKHLFDIDLDKSQLPSSTTVQSIVDEGHYIAKTFISERLDQSENWGLNRDGTTRRKIKIVDTTITLDSGNVMSLGFNRIAHETAATITKVTQGHLSELAGLNVAKEIYSPQYVRENAADYVARSLEKLAYTMSDRASNEKLANTLLNEWRDEILLNFELNGFHSYVKPELKQLETKLVEVHGPIGRDSLSAFKFWSKKELVIERVLRTTADVFGPVGDHHGVRDRWESHCSSLGIKSLIGNYKDNRFNALFETAAEVFKHKEDFLVVLDTVKNQNLKLKSVKEDLKSTIVSAMLQCFGLFYLKLTGPYWNLITCGKVAYLELYPHVIAIKSFLENCVEDPALMLNQDCHWSAEDPLQIHIVPHYDIYVASLFTLQEENRQLLFDLIKLVAANMIKCVDKQLVDFLPGGKFYSADTGNELNRTKFAHVTNLACEHHFGDLDSSQRRRPSASMHHHSSVQLLKRNRKDMMHWIQNMPSAERSTMIKDAIKGGRTLREIHMNNEKSVIAEVHDEMMQPVIPKKARKKKENQNLELEDEEDYDNDLQLPHVENFTVNDYVAVAYQDDWYPGCVIDIIEKNQAYVKFMTPCSSKGFFKWPLREDRQLVDLKFVLFKGFTPDCIGSSGRQWSISQFKDIQSLFELYKNTYF</sequence>